<dbReference type="RefSeq" id="WP_084912273.1">
    <property type="nucleotide sequence ID" value="NZ_DAMDNM010000002.1"/>
</dbReference>
<dbReference type="Pfam" id="PF08545">
    <property type="entry name" value="ACP_syn_III"/>
    <property type="match status" value="1"/>
</dbReference>
<dbReference type="GO" id="GO:0006633">
    <property type="term" value="P:fatty acid biosynthetic process"/>
    <property type="evidence" value="ECO:0007669"/>
    <property type="project" value="InterPro"/>
</dbReference>
<reference evidence="5 6" key="1">
    <citation type="journal article" date="2017" name="Int. J. Syst. Evol. Microbiol.">
        <title>Rouxiella badensis sp. nov. and Rouxiella silvae sp. nov. isolated from peat bog soil in Germany and emendation of the genus description.</title>
        <authorList>
            <person name="Le Fleche-Mateos A."/>
            <person name="Kugler J.H."/>
            <person name="Hansen S.H."/>
            <person name="Syldatk C."/>
            <person name="Hausmann R."/>
            <person name="Lomprez F."/>
            <person name="Vandenbogaert M."/>
            <person name="Manuguerra J.C."/>
            <person name="Grimont P.A."/>
        </authorList>
    </citation>
    <scope>NUCLEOTIDE SEQUENCE [LARGE SCALE GENOMIC DNA]</scope>
    <source>
        <strain evidence="5 6">DSM 100043</strain>
    </source>
</reference>
<evidence type="ECO:0000313" key="6">
    <source>
        <dbReference type="Proteomes" id="UP000192536"/>
    </source>
</evidence>
<dbReference type="GO" id="GO:0044550">
    <property type="term" value="P:secondary metabolite biosynthetic process"/>
    <property type="evidence" value="ECO:0007669"/>
    <property type="project" value="TreeGrafter"/>
</dbReference>
<organism evidence="5 6">
    <name type="scientific">Rouxiella badensis</name>
    <dbReference type="NCBI Taxonomy" id="1646377"/>
    <lineage>
        <taxon>Bacteria</taxon>
        <taxon>Pseudomonadati</taxon>
        <taxon>Pseudomonadota</taxon>
        <taxon>Gammaproteobacteria</taxon>
        <taxon>Enterobacterales</taxon>
        <taxon>Yersiniaceae</taxon>
        <taxon>Rouxiella</taxon>
    </lineage>
</organism>
<dbReference type="InterPro" id="IPR013751">
    <property type="entry name" value="ACP_syn_III_N"/>
</dbReference>
<dbReference type="PANTHER" id="PTHR34069">
    <property type="entry name" value="3-OXOACYL-[ACYL-CARRIER-PROTEIN] SYNTHASE 3"/>
    <property type="match status" value="1"/>
</dbReference>
<evidence type="ECO:0008006" key="7">
    <source>
        <dbReference type="Google" id="ProtNLM"/>
    </source>
</evidence>
<dbReference type="Gene3D" id="3.40.47.10">
    <property type="match status" value="2"/>
</dbReference>
<keyword evidence="6" id="KW-1185">Reference proteome</keyword>
<feature type="domain" description="Beta-ketoacyl-[acyl-carrier-protein] synthase III N-terminal" evidence="4">
    <location>
        <begin position="114"/>
        <end position="188"/>
    </location>
</feature>
<dbReference type="Pfam" id="PF08541">
    <property type="entry name" value="ACP_syn_III_C"/>
    <property type="match status" value="1"/>
</dbReference>
<name>A0A1X0WH74_9GAMM</name>
<dbReference type="STRING" id="1646377.BS640_07185"/>
<dbReference type="Proteomes" id="UP000192536">
    <property type="component" value="Unassembled WGS sequence"/>
</dbReference>
<evidence type="ECO:0000256" key="1">
    <source>
        <dbReference type="ARBA" id="ARBA00022679"/>
    </source>
</evidence>
<dbReference type="PANTHER" id="PTHR34069:SF2">
    <property type="entry name" value="BETA-KETOACYL-[ACYL-CARRIER-PROTEIN] SYNTHASE III"/>
    <property type="match status" value="1"/>
</dbReference>
<comment type="caution">
    <text evidence="5">The sequence shown here is derived from an EMBL/GenBank/DDBJ whole genome shotgun (WGS) entry which is preliminary data.</text>
</comment>
<keyword evidence="2" id="KW-0012">Acyltransferase</keyword>
<proteinExistence type="predicted"/>
<evidence type="ECO:0000259" key="3">
    <source>
        <dbReference type="Pfam" id="PF08541"/>
    </source>
</evidence>
<accession>A0A1X0WH74</accession>
<feature type="domain" description="Beta-ketoacyl-[acyl-carrier-protein] synthase III C-terminal" evidence="3">
    <location>
        <begin position="251"/>
        <end position="318"/>
    </location>
</feature>
<keyword evidence="1" id="KW-0808">Transferase</keyword>
<dbReference type="SUPFAM" id="SSF53901">
    <property type="entry name" value="Thiolase-like"/>
    <property type="match status" value="2"/>
</dbReference>
<evidence type="ECO:0000313" key="5">
    <source>
        <dbReference type="EMBL" id="ORJ26110.1"/>
    </source>
</evidence>
<evidence type="ECO:0000259" key="4">
    <source>
        <dbReference type="Pfam" id="PF08545"/>
    </source>
</evidence>
<sequence>MTMYIKGLGLCTPGKPVSNAALAQRFALNEEWISLYLGNQSRYFATDLNSGVQHYSLMDIARQAAIAAIDNAQIDKSKIDFIILATATPDKLMPATVNEVAHDLEMFNIPTYQLQSGCCGAMQALNLANDLLSVGRYRYGLVIGADICNKFIDPLKDYSDSLASEIINFALFGDGAGAVVLTANADESPLAITHLQYRMTESTLPAGQIVNWQGSRIIEQEMLREDYKNIETHVPLIAEEQLGRMLSVLEATPDEIDWFLVPQLSGRMTARLIDALRLPTEKTINCVAQTGNNGNALLLFQLSHLLETFQPGQRAIALTVESSRWLSGGLALQHHGVK</sequence>
<dbReference type="InterPro" id="IPR013747">
    <property type="entry name" value="ACP_syn_III_C"/>
</dbReference>
<protein>
    <recommendedName>
        <fullName evidence="7">3-oxoacyl-ACP synthase</fullName>
    </recommendedName>
</protein>
<dbReference type="AlphaFoldDB" id="A0A1X0WH74"/>
<dbReference type="GO" id="GO:0004315">
    <property type="term" value="F:3-oxoacyl-[acyl-carrier-protein] synthase activity"/>
    <property type="evidence" value="ECO:0007669"/>
    <property type="project" value="InterPro"/>
</dbReference>
<dbReference type="InterPro" id="IPR016039">
    <property type="entry name" value="Thiolase-like"/>
</dbReference>
<evidence type="ECO:0000256" key="2">
    <source>
        <dbReference type="ARBA" id="ARBA00023315"/>
    </source>
</evidence>
<gene>
    <name evidence="5" type="ORF">BS640_07185</name>
</gene>
<dbReference type="EMBL" id="MRWE01000009">
    <property type="protein sequence ID" value="ORJ26110.1"/>
    <property type="molecule type" value="Genomic_DNA"/>
</dbReference>